<organism evidence="2 3">
    <name type="scientific">Engelhardtia mirabilis</name>
    <dbReference type="NCBI Taxonomy" id="2528011"/>
    <lineage>
        <taxon>Bacteria</taxon>
        <taxon>Pseudomonadati</taxon>
        <taxon>Planctomycetota</taxon>
        <taxon>Planctomycetia</taxon>
        <taxon>Planctomycetia incertae sedis</taxon>
        <taxon>Engelhardtia</taxon>
    </lineage>
</organism>
<keyword evidence="3" id="KW-1185">Reference proteome</keyword>
<dbReference type="RefSeq" id="WP_145061784.1">
    <property type="nucleotide sequence ID" value="NZ_CP036287.1"/>
</dbReference>
<dbReference type="KEGG" id="pbap:Pla133_03710"/>
<gene>
    <name evidence="2" type="ORF">Pla133_03710</name>
</gene>
<proteinExistence type="predicted"/>
<dbReference type="EMBL" id="CP036287">
    <property type="protein sequence ID" value="QDU65306.1"/>
    <property type="molecule type" value="Genomic_DNA"/>
</dbReference>
<feature type="signal peptide" evidence="1">
    <location>
        <begin position="1"/>
        <end position="22"/>
    </location>
</feature>
<name>A0A518BEB4_9BACT</name>
<keyword evidence="1" id="KW-0732">Signal</keyword>
<evidence type="ECO:0000313" key="2">
    <source>
        <dbReference type="EMBL" id="QDU65306.1"/>
    </source>
</evidence>
<dbReference type="Proteomes" id="UP000316921">
    <property type="component" value="Chromosome"/>
</dbReference>
<sequence length="140" mass="15192" precursor="true">MRRLLHALVVLGLALTSMNLLERGDHDAQSEAPGIESAMTSDLESDATLVFERATERLRPAVERACEGSRAEDGDQIDRALGHLATFDPGHLAEAEVLMKNRIAARRSGQLVLSDGARRIAAELQTDSNPIVLEVVRALL</sequence>
<feature type="chain" id="PRO_5021921065" evidence="1">
    <location>
        <begin position="23"/>
        <end position="140"/>
    </location>
</feature>
<evidence type="ECO:0000313" key="3">
    <source>
        <dbReference type="Proteomes" id="UP000316921"/>
    </source>
</evidence>
<reference evidence="2 3" key="1">
    <citation type="submission" date="2019-02" db="EMBL/GenBank/DDBJ databases">
        <title>Deep-cultivation of Planctomycetes and their phenomic and genomic characterization uncovers novel biology.</title>
        <authorList>
            <person name="Wiegand S."/>
            <person name="Jogler M."/>
            <person name="Boedeker C."/>
            <person name="Pinto D."/>
            <person name="Vollmers J."/>
            <person name="Rivas-Marin E."/>
            <person name="Kohn T."/>
            <person name="Peeters S.H."/>
            <person name="Heuer A."/>
            <person name="Rast P."/>
            <person name="Oberbeckmann S."/>
            <person name="Bunk B."/>
            <person name="Jeske O."/>
            <person name="Meyerdierks A."/>
            <person name="Storesund J.E."/>
            <person name="Kallscheuer N."/>
            <person name="Luecker S."/>
            <person name="Lage O.M."/>
            <person name="Pohl T."/>
            <person name="Merkel B.J."/>
            <person name="Hornburger P."/>
            <person name="Mueller R.-W."/>
            <person name="Bruemmer F."/>
            <person name="Labrenz M."/>
            <person name="Spormann A.M."/>
            <person name="Op den Camp H."/>
            <person name="Overmann J."/>
            <person name="Amann R."/>
            <person name="Jetten M.S.M."/>
            <person name="Mascher T."/>
            <person name="Medema M.H."/>
            <person name="Devos D.P."/>
            <person name="Kaster A.-K."/>
            <person name="Ovreas L."/>
            <person name="Rohde M."/>
            <person name="Galperin M.Y."/>
            <person name="Jogler C."/>
        </authorList>
    </citation>
    <scope>NUCLEOTIDE SEQUENCE [LARGE SCALE GENOMIC DNA]</scope>
    <source>
        <strain evidence="2 3">Pla133</strain>
    </source>
</reference>
<accession>A0A518BEB4</accession>
<protein>
    <submittedName>
        <fullName evidence="2">Uncharacterized protein</fullName>
    </submittedName>
</protein>
<dbReference type="AlphaFoldDB" id="A0A518BEB4"/>
<evidence type="ECO:0000256" key="1">
    <source>
        <dbReference type="SAM" id="SignalP"/>
    </source>
</evidence>